<evidence type="ECO:0000313" key="1">
    <source>
        <dbReference type="EMBL" id="AGK56871.1"/>
    </source>
</evidence>
<accession>N0B8J5</accession>
<reference evidence="1 2" key="1">
    <citation type="journal article" date="2013" name="Genome Announc.">
        <title>Genome sequences for three denitrifying bacterial strains isolated from a uranium- and nitrate-contaminated subsurface environment.</title>
        <authorList>
            <person name="Venkatramanan R."/>
            <person name="Prakash O."/>
            <person name="Woyke T."/>
            <person name="Chain P."/>
            <person name="Goodwin L.A."/>
            <person name="Watson D."/>
            <person name="Brooks S."/>
            <person name="Kostka J.E."/>
            <person name="Green S.J."/>
        </authorList>
    </citation>
    <scope>NUCLEOTIDE SEQUENCE [LARGE SCALE GENOMIC DNA]</scope>
    <source>
        <strain evidence="1 2">1NES1</strain>
    </source>
</reference>
<organism evidence="1 2">
    <name type="scientific">Hyphomicrobium denitrificans 1NES1</name>
    <dbReference type="NCBI Taxonomy" id="670307"/>
    <lineage>
        <taxon>Bacteria</taxon>
        <taxon>Pseudomonadati</taxon>
        <taxon>Pseudomonadota</taxon>
        <taxon>Alphaproteobacteria</taxon>
        <taxon>Hyphomicrobiales</taxon>
        <taxon>Hyphomicrobiaceae</taxon>
        <taxon>Hyphomicrobium</taxon>
    </lineage>
</organism>
<gene>
    <name evidence="1" type="ORF">HYPDE_25943</name>
</gene>
<sequence>MLASDFCFYTGPCALALKQINASRVDYLMLCFTTPQAADSPCRDTAYRIACLCRLTSDKRNCWRSQCYIRDRFFDVGKGRRSEKQGKEPVQ</sequence>
<evidence type="ECO:0000313" key="2">
    <source>
        <dbReference type="Proteomes" id="UP000005952"/>
    </source>
</evidence>
<dbReference type="EMBL" id="CP005587">
    <property type="protein sequence ID" value="AGK56871.1"/>
    <property type="molecule type" value="Genomic_DNA"/>
</dbReference>
<dbReference type="STRING" id="670307.HYPDE_25943"/>
<dbReference type="KEGG" id="hdt:HYPDE_25943"/>
<dbReference type="HOGENOM" id="CLU_2422960_0_0_5"/>
<protein>
    <submittedName>
        <fullName evidence="1">Uncharacterized protein</fullName>
    </submittedName>
</protein>
<keyword evidence="2" id="KW-1185">Reference proteome</keyword>
<dbReference type="AlphaFoldDB" id="N0B8J5"/>
<proteinExistence type="predicted"/>
<dbReference type="Proteomes" id="UP000005952">
    <property type="component" value="Chromosome"/>
</dbReference>
<name>N0B8J5_9HYPH</name>